<name>A0A6A6JSV0_WESOR</name>
<protein>
    <recommendedName>
        <fullName evidence="3">ClpP/crotonase</fullName>
    </recommendedName>
</protein>
<dbReference type="PANTHER" id="PTHR11941:SF75">
    <property type="entry name" value="ENOYL-COA HYDRATASE_ISOMERASE FAMILY PROTEIN"/>
    <property type="match status" value="1"/>
</dbReference>
<keyword evidence="2" id="KW-1185">Reference proteome</keyword>
<reference evidence="1" key="1">
    <citation type="journal article" date="2020" name="Stud. Mycol.">
        <title>101 Dothideomycetes genomes: a test case for predicting lifestyles and emergence of pathogens.</title>
        <authorList>
            <person name="Haridas S."/>
            <person name="Albert R."/>
            <person name="Binder M."/>
            <person name="Bloem J."/>
            <person name="Labutti K."/>
            <person name="Salamov A."/>
            <person name="Andreopoulos B."/>
            <person name="Baker S."/>
            <person name="Barry K."/>
            <person name="Bills G."/>
            <person name="Bluhm B."/>
            <person name="Cannon C."/>
            <person name="Castanera R."/>
            <person name="Culley D."/>
            <person name="Daum C."/>
            <person name="Ezra D."/>
            <person name="Gonzalez J."/>
            <person name="Henrissat B."/>
            <person name="Kuo A."/>
            <person name="Liang C."/>
            <person name="Lipzen A."/>
            <person name="Lutzoni F."/>
            <person name="Magnuson J."/>
            <person name="Mondo S."/>
            <person name="Nolan M."/>
            <person name="Ohm R."/>
            <person name="Pangilinan J."/>
            <person name="Park H.-J."/>
            <person name="Ramirez L."/>
            <person name="Alfaro M."/>
            <person name="Sun H."/>
            <person name="Tritt A."/>
            <person name="Yoshinaga Y."/>
            <person name="Zwiers L.-H."/>
            <person name="Turgeon B."/>
            <person name="Goodwin S."/>
            <person name="Spatafora J."/>
            <person name="Crous P."/>
            <person name="Grigoriev I."/>
        </authorList>
    </citation>
    <scope>NUCLEOTIDE SEQUENCE</scope>
    <source>
        <strain evidence="1">CBS 379.55</strain>
    </source>
</reference>
<evidence type="ECO:0000313" key="1">
    <source>
        <dbReference type="EMBL" id="KAF2278059.1"/>
    </source>
</evidence>
<dbReference type="GO" id="GO:0006635">
    <property type="term" value="P:fatty acid beta-oxidation"/>
    <property type="evidence" value="ECO:0007669"/>
    <property type="project" value="TreeGrafter"/>
</dbReference>
<dbReference type="CDD" id="cd06558">
    <property type="entry name" value="crotonase-like"/>
    <property type="match status" value="1"/>
</dbReference>
<dbReference type="SUPFAM" id="SSF52096">
    <property type="entry name" value="ClpP/crotonase"/>
    <property type="match status" value="1"/>
</dbReference>
<gene>
    <name evidence="1" type="ORF">EI97DRAFT_466154</name>
</gene>
<dbReference type="Proteomes" id="UP000800097">
    <property type="component" value="Unassembled WGS sequence"/>
</dbReference>
<accession>A0A6A6JSV0</accession>
<dbReference type="Gene3D" id="3.90.226.10">
    <property type="entry name" value="2-enoyl-CoA Hydratase, Chain A, domain 1"/>
    <property type="match status" value="1"/>
</dbReference>
<proteinExistence type="predicted"/>
<dbReference type="GeneID" id="54554695"/>
<organism evidence="1 2">
    <name type="scientific">Westerdykella ornata</name>
    <dbReference type="NCBI Taxonomy" id="318751"/>
    <lineage>
        <taxon>Eukaryota</taxon>
        <taxon>Fungi</taxon>
        <taxon>Dikarya</taxon>
        <taxon>Ascomycota</taxon>
        <taxon>Pezizomycotina</taxon>
        <taxon>Dothideomycetes</taxon>
        <taxon>Pleosporomycetidae</taxon>
        <taxon>Pleosporales</taxon>
        <taxon>Sporormiaceae</taxon>
        <taxon>Westerdykella</taxon>
    </lineage>
</organism>
<dbReference type="RefSeq" id="XP_033655598.1">
    <property type="nucleotide sequence ID" value="XM_033801520.1"/>
</dbReference>
<evidence type="ECO:0000313" key="2">
    <source>
        <dbReference type="Proteomes" id="UP000800097"/>
    </source>
</evidence>
<dbReference type="EMBL" id="ML986489">
    <property type="protein sequence ID" value="KAF2278059.1"/>
    <property type="molecule type" value="Genomic_DNA"/>
</dbReference>
<dbReference type="AlphaFoldDB" id="A0A6A6JSV0"/>
<evidence type="ECO:0008006" key="3">
    <source>
        <dbReference type="Google" id="ProtNLM"/>
    </source>
</evidence>
<sequence length="166" mass="18715">MTRDSLLPFRKLLRTGQTLGSHRRLSEHCVIERELGPDSDECVITRRNGEKFRCPGLDLDEDERNPFANSDGFFPLLATLLGYPFPTIALLTGNIFGGVCAFSLAHNYRIESGTWIKPHPQVVARKMRLEAHRWTGKEALKDGIVDEIAEPTEMLNAALRTVNQIQ</sequence>
<dbReference type="GO" id="GO:0005777">
    <property type="term" value="C:peroxisome"/>
    <property type="evidence" value="ECO:0007669"/>
    <property type="project" value="TreeGrafter"/>
</dbReference>
<dbReference type="GO" id="GO:0004165">
    <property type="term" value="F:delta(3)-delta(2)-enoyl-CoA isomerase activity"/>
    <property type="evidence" value="ECO:0007669"/>
    <property type="project" value="TreeGrafter"/>
</dbReference>
<dbReference type="OrthoDB" id="1696280at2759"/>
<dbReference type="InterPro" id="IPR029045">
    <property type="entry name" value="ClpP/crotonase-like_dom_sf"/>
</dbReference>
<dbReference type="PANTHER" id="PTHR11941">
    <property type="entry name" value="ENOYL-COA HYDRATASE-RELATED"/>
    <property type="match status" value="1"/>
</dbReference>